<dbReference type="AlphaFoldDB" id="A0A7C0WTP1"/>
<proteinExistence type="predicted"/>
<protein>
    <submittedName>
        <fullName evidence="1">GNAT family N-acetyltransferase</fullName>
    </submittedName>
</protein>
<dbReference type="Proteomes" id="UP000886355">
    <property type="component" value="Unassembled WGS sequence"/>
</dbReference>
<dbReference type="SUPFAM" id="SSF55729">
    <property type="entry name" value="Acyl-CoA N-acyltransferases (Nat)"/>
    <property type="match status" value="1"/>
</dbReference>
<gene>
    <name evidence="1" type="ORF">ENG14_00530</name>
</gene>
<dbReference type="InterPro" id="IPR007434">
    <property type="entry name" value="FemAB-like"/>
</dbReference>
<dbReference type="PANTHER" id="PTHR47017:SF1">
    <property type="entry name" value="ACYL-COA"/>
    <property type="match status" value="1"/>
</dbReference>
<name>A0A7C0WTP1_9BACT</name>
<accession>A0A7C0WTP1</accession>
<sequence length="383" mass="45529">MTKLDLRHLFVSPGVRFRIFSSTKEISPAEWNRIAQDYAAMMEWEYFYILEQSGCISEHRRFNPFYVGMLDRKDRLIGLAPLFERKDATHEFGISGLISEVAKTARVPFDRGLVGTIPFTPVPAYNFLREKTMNRERFLALMLKYIDYICEICDFLSVRFYFVDPDLGDAYDIFSSYGYVQLMTNHFLWTNSYDTFDDYLRSLGSHRRRNIKRELRKIAESGVKVQMIKGADAAPELYDKMYGLYLRTWNKHMPPNIKPFLNRQFFSLLRPFFKNRCLFSIAAREEECLGMAIFFEKKGRMFGRYWGAYEEVPFLHFTTCYYVPMMYAIEKNIRYFDPGFGGYHKQLRGFKTVRCYHYVKFFGPNRRLGYVALENVLNQWGTW</sequence>
<organism evidence="1">
    <name type="scientific">Thermodesulforhabdus norvegica</name>
    <dbReference type="NCBI Taxonomy" id="39841"/>
    <lineage>
        <taxon>Bacteria</taxon>
        <taxon>Pseudomonadati</taxon>
        <taxon>Thermodesulfobacteriota</taxon>
        <taxon>Syntrophobacteria</taxon>
        <taxon>Syntrophobacterales</taxon>
        <taxon>Thermodesulforhabdaceae</taxon>
        <taxon>Thermodesulforhabdus</taxon>
    </lineage>
</organism>
<dbReference type="Gene3D" id="3.40.630.30">
    <property type="match status" value="1"/>
</dbReference>
<dbReference type="InterPro" id="IPR016181">
    <property type="entry name" value="Acyl_CoA_acyltransferase"/>
</dbReference>
<dbReference type="Pfam" id="PF04339">
    <property type="entry name" value="FemAB_like"/>
    <property type="match status" value="1"/>
</dbReference>
<dbReference type="EMBL" id="DQZW01000024">
    <property type="protein sequence ID" value="HDL89372.1"/>
    <property type="molecule type" value="Genomic_DNA"/>
</dbReference>
<dbReference type="PANTHER" id="PTHR47017">
    <property type="entry name" value="ACYL-COA"/>
    <property type="match status" value="1"/>
</dbReference>
<evidence type="ECO:0000313" key="1">
    <source>
        <dbReference type="EMBL" id="HDL89372.1"/>
    </source>
</evidence>
<reference evidence="1" key="1">
    <citation type="journal article" date="2020" name="mSystems">
        <title>Genome- and Community-Level Interaction Insights into Carbon Utilization and Element Cycling Functions of Hydrothermarchaeota in Hydrothermal Sediment.</title>
        <authorList>
            <person name="Zhou Z."/>
            <person name="Liu Y."/>
            <person name="Xu W."/>
            <person name="Pan J."/>
            <person name="Luo Z.H."/>
            <person name="Li M."/>
        </authorList>
    </citation>
    <scope>NUCLEOTIDE SEQUENCE [LARGE SCALE GENOMIC DNA]</scope>
    <source>
        <strain evidence="1">HyVt-19</strain>
    </source>
</reference>
<comment type="caution">
    <text evidence="1">The sequence shown here is derived from an EMBL/GenBank/DDBJ whole genome shotgun (WGS) entry which is preliminary data.</text>
</comment>